<dbReference type="EMBL" id="BN001306">
    <property type="protein sequence ID" value="CBF83968.1"/>
    <property type="molecule type" value="Genomic_DNA"/>
</dbReference>
<sequence length="19" mass="2043">MAAMMDGLSLSCRGDLQML</sequence>
<reference evidence="2" key="1">
    <citation type="journal article" date="2005" name="Nature">
        <title>Sequencing of Aspergillus nidulans and comparative analysis with A. fumigatus and A. oryzae.</title>
        <authorList>
            <person name="Galagan J.E."/>
            <person name="Calvo S.E."/>
            <person name="Cuomo C."/>
            <person name="Ma L.J."/>
            <person name="Wortman J.R."/>
            <person name="Batzoglou S."/>
            <person name="Lee S.I."/>
            <person name="Basturkmen M."/>
            <person name="Spevak C.C."/>
            <person name="Clutterbuck J."/>
            <person name="Kapitonov V."/>
            <person name="Jurka J."/>
            <person name="Scazzocchio C."/>
            <person name="Farman M."/>
            <person name="Butler J."/>
            <person name="Purcell S."/>
            <person name="Harris S."/>
            <person name="Braus G.H."/>
            <person name="Draht O."/>
            <person name="Busch S."/>
            <person name="D'Enfert C."/>
            <person name="Bouchier C."/>
            <person name="Goldman G.H."/>
            <person name="Bell-Pedersen D."/>
            <person name="Griffiths-Jones S."/>
            <person name="Doonan J.H."/>
            <person name="Yu J."/>
            <person name="Vienken K."/>
            <person name="Pain A."/>
            <person name="Freitag M."/>
            <person name="Selker E.U."/>
            <person name="Archer D.B."/>
            <person name="Penalva M.A."/>
            <person name="Oakley B.R."/>
            <person name="Momany M."/>
            <person name="Tanaka T."/>
            <person name="Kumagai T."/>
            <person name="Asai K."/>
            <person name="Machida M."/>
            <person name="Nierman W.C."/>
            <person name="Denning D.W."/>
            <person name="Caddick M."/>
            <person name="Hynes M."/>
            <person name="Paoletti M."/>
            <person name="Fischer R."/>
            <person name="Miller B."/>
            <person name="Dyer P."/>
            <person name="Sachs M.S."/>
            <person name="Osmani S.A."/>
            <person name="Birren B.W."/>
        </authorList>
    </citation>
    <scope>NUCLEOTIDE SEQUENCE [LARGE SCALE GENOMIC DNA]</scope>
    <source>
        <strain evidence="2">FGSC A4 / ATCC 38163 / CBS 112.46 / NRRL 194 / M139</strain>
    </source>
</reference>
<name>C8VJI6_EMENI</name>
<dbReference type="InParanoid" id="C8VJI6"/>
<keyword evidence="2" id="KW-1185">Reference proteome</keyword>
<proteinExistence type="predicted"/>
<dbReference type="HOGENOM" id="CLU_3429973_0_0_1"/>
<evidence type="ECO:0000313" key="1">
    <source>
        <dbReference type="EMBL" id="CBF83968.1"/>
    </source>
</evidence>
<organism evidence="1 2">
    <name type="scientific">Emericella nidulans (strain FGSC A4 / ATCC 38163 / CBS 112.46 / NRRL 194 / M139)</name>
    <name type="common">Aspergillus nidulans</name>
    <dbReference type="NCBI Taxonomy" id="227321"/>
    <lineage>
        <taxon>Eukaryota</taxon>
        <taxon>Fungi</taxon>
        <taxon>Dikarya</taxon>
        <taxon>Ascomycota</taxon>
        <taxon>Pezizomycotina</taxon>
        <taxon>Eurotiomycetes</taxon>
        <taxon>Eurotiomycetidae</taxon>
        <taxon>Eurotiales</taxon>
        <taxon>Aspergillaceae</taxon>
        <taxon>Aspergillus</taxon>
        <taxon>Aspergillus subgen. Nidulantes</taxon>
    </lineage>
</organism>
<gene>
    <name evidence="1" type="ORF">ANIA_11367</name>
</gene>
<evidence type="ECO:0000313" key="2">
    <source>
        <dbReference type="Proteomes" id="UP000000560"/>
    </source>
</evidence>
<reference evidence="2" key="2">
    <citation type="journal article" date="2009" name="Fungal Genet. Biol.">
        <title>The 2008 update of the Aspergillus nidulans genome annotation: a community effort.</title>
        <authorList>
            <person name="Wortman J.R."/>
            <person name="Gilsenan J.M."/>
            <person name="Joardar V."/>
            <person name="Deegan J."/>
            <person name="Clutterbuck J."/>
            <person name="Andersen M.R."/>
            <person name="Archer D."/>
            <person name="Bencina M."/>
            <person name="Braus G."/>
            <person name="Coutinho P."/>
            <person name="von Dohren H."/>
            <person name="Doonan J."/>
            <person name="Driessen A.J."/>
            <person name="Durek P."/>
            <person name="Espeso E."/>
            <person name="Fekete E."/>
            <person name="Flipphi M."/>
            <person name="Estrada C.G."/>
            <person name="Geysens S."/>
            <person name="Goldman G."/>
            <person name="de Groot P.W."/>
            <person name="Hansen K."/>
            <person name="Harris S.D."/>
            <person name="Heinekamp T."/>
            <person name="Helmstaedt K."/>
            <person name="Henrissat B."/>
            <person name="Hofmann G."/>
            <person name="Homan T."/>
            <person name="Horio T."/>
            <person name="Horiuchi H."/>
            <person name="James S."/>
            <person name="Jones M."/>
            <person name="Karaffa L."/>
            <person name="Karanyi Z."/>
            <person name="Kato M."/>
            <person name="Keller N."/>
            <person name="Kelly D.E."/>
            <person name="Kiel J.A."/>
            <person name="Kim J.M."/>
            <person name="van der Klei I.J."/>
            <person name="Klis F.M."/>
            <person name="Kovalchuk A."/>
            <person name="Krasevec N."/>
            <person name="Kubicek C.P."/>
            <person name="Liu B."/>
            <person name="Maccabe A."/>
            <person name="Meyer V."/>
            <person name="Mirabito P."/>
            <person name="Miskei M."/>
            <person name="Mos M."/>
            <person name="Mullins J."/>
            <person name="Nelson D.R."/>
            <person name="Nielsen J."/>
            <person name="Oakley B.R."/>
            <person name="Osmani S.A."/>
            <person name="Pakula T."/>
            <person name="Paszewski A."/>
            <person name="Paulsen I."/>
            <person name="Pilsyk S."/>
            <person name="Pocsi I."/>
            <person name="Punt P.J."/>
            <person name="Ram A.F."/>
            <person name="Ren Q."/>
            <person name="Robellet X."/>
            <person name="Robson G."/>
            <person name="Seiboth B."/>
            <person name="van Solingen P."/>
            <person name="Specht T."/>
            <person name="Sun J."/>
            <person name="Taheri-Talesh N."/>
            <person name="Takeshita N."/>
            <person name="Ussery D."/>
            <person name="vanKuyk P.A."/>
            <person name="Visser H."/>
            <person name="van de Vondervoort P.J."/>
            <person name="de Vries R.P."/>
            <person name="Walton J."/>
            <person name="Xiang X."/>
            <person name="Xiong Y."/>
            <person name="Zeng A.P."/>
            <person name="Brandt B.W."/>
            <person name="Cornell M.J."/>
            <person name="van den Hondel C.A."/>
            <person name="Visser J."/>
            <person name="Oliver S.G."/>
            <person name="Turner G."/>
        </authorList>
    </citation>
    <scope>GENOME REANNOTATION</scope>
    <source>
        <strain evidence="2">FGSC A4 / ATCC 38163 / CBS 112.46 / NRRL 194 / M139</strain>
    </source>
</reference>
<dbReference type="Proteomes" id="UP000000560">
    <property type="component" value="Chromosome VI"/>
</dbReference>
<protein>
    <submittedName>
        <fullName evidence="1">Uncharacterized protein</fullName>
    </submittedName>
</protein>
<accession>C8VJI6</accession>
<dbReference type="AlphaFoldDB" id="C8VJI6"/>